<feature type="domain" description="Glycosyl transferase family 1" evidence="1">
    <location>
        <begin position="233"/>
        <end position="380"/>
    </location>
</feature>
<dbReference type="CDD" id="cd03823">
    <property type="entry name" value="GT4_ExpE7-like"/>
    <property type="match status" value="1"/>
</dbReference>
<dbReference type="GO" id="GO:0016757">
    <property type="term" value="F:glycosyltransferase activity"/>
    <property type="evidence" value="ECO:0007669"/>
    <property type="project" value="InterPro"/>
</dbReference>
<proteinExistence type="predicted"/>
<name>A0A329UF60_9FIRM</name>
<dbReference type="Proteomes" id="UP000250583">
    <property type="component" value="Unassembled WGS sequence"/>
</dbReference>
<dbReference type="InterPro" id="IPR028098">
    <property type="entry name" value="Glyco_trans_4-like_N"/>
</dbReference>
<evidence type="ECO:0000313" key="4">
    <source>
        <dbReference type="Proteomes" id="UP000250583"/>
    </source>
</evidence>
<organism evidence="3 4">
    <name type="scientific">Faecalibacterium prausnitzii</name>
    <dbReference type="NCBI Taxonomy" id="853"/>
    <lineage>
        <taxon>Bacteria</taxon>
        <taxon>Bacillati</taxon>
        <taxon>Bacillota</taxon>
        <taxon>Clostridia</taxon>
        <taxon>Eubacteriales</taxon>
        <taxon>Oscillospiraceae</taxon>
        <taxon>Faecalibacterium</taxon>
    </lineage>
</organism>
<dbReference type="OrthoDB" id="9802525at2"/>
<dbReference type="SUPFAM" id="SSF53756">
    <property type="entry name" value="UDP-Glycosyltransferase/glycogen phosphorylase"/>
    <property type="match status" value="1"/>
</dbReference>
<accession>A0A329UF60</accession>
<dbReference type="AlphaFoldDB" id="A0A329UF60"/>
<comment type="caution">
    <text evidence="3">The sequence shown here is derived from an EMBL/GenBank/DDBJ whole genome shotgun (WGS) entry which is preliminary data.</text>
</comment>
<dbReference type="EMBL" id="PRLE01000002">
    <property type="protein sequence ID" value="RAW60372.1"/>
    <property type="molecule type" value="Genomic_DNA"/>
</dbReference>
<evidence type="ECO:0000313" key="3">
    <source>
        <dbReference type="EMBL" id="RAW60372.1"/>
    </source>
</evidence>
<dbReference type="Pfam" id="PF00534">
    <property type="entry name" value="Glycos_transf_1"/>
    <property type="match status" value="1"/>
</dbReference>
<dbReference type="PANTHER" id="PTHR45947:SF13">
    <property type="entry name" value="TRANSFERASE"/>
    <property type="match status" value="1"/>
</dbReference>
<protein>
    <recommendedName>
        <fullName evidence="5">Glycosyltransferase</fullName>
    </recommendedName>
</protein>
<dbReference type="PANTHER" id="PTHR45947">
    <property type="entry name" value="SULFOQUINOVOSYL TRANSFERASE SQD2"/>
    <property type="match status" value="1"/>
</dbReference>
<dbReference type="Pfam" id="PF13439">
    <property type="entry name" value="Glyco_transf_4"/>
    <property type="match status" value="1"/>
</dbReference>
<feature type="domain" description="Glycosyltransferase subfamily 4-like N-terminal" evidence="2">
    <location>
        <begin position="16"/>
        <end position="210"/>
    </location>
</feature>
<dbReference type="InterPro" id="IPR050194">
    <property type="entry name" value="Glycosyltransferase_grp1"/>
</dbReference>
<evidence type="ECO:0000259" key="1">
    <source>
        <dbReference type="Pfam" id="PF00534"/>
    </source>
</evidence>
<gene>
    <name evidence="3" type="ORF">C4N22_05610</name>
</gene>
<evidence type="ECO:0008006" key="5">
    <source>
        <dbReference type="Google" id="ProtNLM"/>
    </source>
</evidence>
<reference evidence="3 4" key="1">
    <citation type="submission" date="2018-02" db="EMBL/GenBank/DDBJ databases">
        <title>Complete genome sequencing of Faecalibacterium prausnitzii strains isolated from the human gut.</title>
        <authorList>
            <person name="Fitzgerald B.C."/>
            <person name="Shkoporov A.N."/>
            <person name="Ross P.R."/>
            <person name="Hill C."/>
        </authorList>
    </citation>
    <scope>NUCLEOTIDE SEQUENCE [LARGE SCALE GENOMIC DNA]</scope>
    <source>
        <strain evidence="3 4">APC923/61-1</strain>
    </source>
</reference>
<sequence length="402" mass="46008">MRVLIINSFYAPDIRGGAEYSVKKLAEGLQSKGHTVRVLCLGDFNTEEIIDGIEVVRFKPSCAHKEKNIHDVPRWRRLLGHLLEIWNTGNSKRLSQEIDRFAPDVINTNNLYGITPVVWKIAKQKKIRLVHTIRDYYLMCPLVAMSCKKTNGEKCVHPGYGCQLHRNLNRVHSKYVDCVTAPSALTLNVLVNDGFFKNSKKKVIANATDFDIDAVKKILSVRVAEVDKRQSVSFVYLGTLSEQKGIRWMIDSFESIENKTCKLYIAGKGDLQDYVIEETQKDNRIEFVGFLNEQQVSQLLQSADVLLCPSLWEEPFGRVVLDAYKNAMPVICSNMGALPELVEDGKTGFVVEARNLEQFKDRMTYYINDKKRIVQQAENGVNQFEKYTIEHQIIEFETVYKD</sequence>
<dbReference type="Gene3D" id="3.40.50.2000">
    <property type="entry name" value="Glycogen Phosphorylase B"/>
    <property type="match status" value="2"/>
</dbReference>
<dbReference type="InterPro" id="IPR001296">
    <property type="entry name" value="Glyco_trans_1"/>
</dbReference>
<dbReference type="RefSeq" id="WP_112148283.1">
    <property type="nucleotide sequence ID" value="NZ_PRLE01000002.1"/>
</dbReference>
<evidence type="ECO:0000259" key="2">
    <source>
        <dbReference type="Pfam" id="PF13439"/>
    </source>
</evidence>